<keyword evidence="2" id="KW-1185">Reference proteome</keyword>
<organism evidence="1 2">
    <name type="scientific">Flavobacterium cerinum</name>
    <dbReference type="NCBI Taxonomy" id="2502784"/>
    <lineage>
        <taxon>Bacteria</taxon>
        <taxon>Pseudomonadati</taxon>
        <taxon>Bacteroidota</taxon>
        <taxon>Flavobacteriia</taxon>
        <taxon>Flavobacteriales</taxon>
        <taxon>Flavobacteriaceae</taxon>
        <taxon>Flavobacterium</taxon>
    </lineage>
</organism>
<comment type="caution">
    <text evidence="1">The sequence shown here is derived from an EMBL/GenBank/DDBJ whole genome shotgun (WGS) entry which is preliminary data.</text>
</comment>
<protein>
    <submittedName>
        <fullName evidence="1">DUF4838 domain-containing protein</fullName>
    </submittedName>
</protein>
<dbReference type="OrthoDB" id="1099022at2"/>
<reference evidence="1 2" key="1">
    <citation type="submission" date="2019-01" db="EMBL/GenBank/DDBJ databases">
        <title>Flavobacterium sp. nov.,isolated from freshwater.</title>
        <authorList>
            <person name="Zhang R."/>
            <person name="Du Z.-J."/>
        </authorList>
    </citation>
    <scope>NUCLEOTIDE SEQUENCE [LARGE SCALE GENOMIC DNA]</scope>
    <source>
        <strain evidence="1 2">1E403</strain>
    </source>
</reference>
<dbReference type="EMBL" id="SBII01000017">
    <property type="protein sequence ID" value="RWW91764.1"/>
    <property type="molecule type" value="Genomic_DNA"/>
</dbReference>
<gene>
    <name evidence="1" type="ORF">EPI11_17935</name>
</gene>
<sequence length="711" mass="81566">MYTKALIFFIINFCMGCQSNSQEFTLYQKGKIIPEVFVVNKAYQNAAEDFCNLFEKATGQRPKIVSELSVTKVQIIIGELDEKLPNGGFRIQQQGNAFSIKGTGGGSALFGVRYFFAVYSNSNQFDNETKQKLEILKVPMGLNYTKEYAFEYREPYFPDNQHTESRLWNSTNTIDDTWGLWGHNIHKFISVTDKMMAVVDGKSSDEQYCFSSPEFEHALVLAVENSGRENGNAFKFMVMPNDNFMVCQCKRCKAMGNTKSNASPAVFTLLNKLAQRFPKQQFFSAAYNTTIVPPSFKLATNAGVMISTMPFPKGVVIEQSNKKAIVEKSLQDWKKITDKMYLWDYAVNFDNYFEFYPTVSIAQKNLKFYKKQGITGVFINGNEGSYAAFDNLKFYLYAQLLSDPDIDLDKHIHLFFDKKYPDVSYLLLDYYSKIEKYAFNSRNQLEIYGGLQQAKDKYLKEADFDFFYNQFIGRYEQLSSDKSTDLAPLVTALTFLKLEMRRTNGIGENGYAHFEKDKTVAVVSPEIPLLLARLRKLSKETTIDVYNESGALISDYLASWENEINNKKYKNLFYGKNFRVLSVLDDEYQNKHMLNDGAIGFNDYYNNWLLSTKDALQLEIAAEDVKGATTVSLTFLSNTKHKIYLPKEVVVTIGDRKFKAQIDSKPDTTKHKYEVKIPIIINTKDQLINISIIKQDNYKKKSIACDEILFN</sequence>
<dbReference type="RefSeq" id="WP_128391372.1">
    <property type="nucleotide sequence ID" value="NZ_SBII01000017.1"/>
</dbReference>
<dbReference type="AlphaFoldDB" id="A0A444GL85"/>
<proteinExistence type="predicted"/>
<dbReference type="Pfam" id="PF16126">
    <property type="entry name" value="DUF4838"/>
    <property type="match status" value="1"/>
</dbReference>
<evidence type="ECO:0000313" key="2">
    <source>
        <dbReference type="Proteomes" id="UP000287527"/>
    </source>
</evidence>
<dbReference type="Proteomes" id="UP000287527">
    <property type="component" value="Unassembled WGS sequence"/>
</dbReference>
<accession>A0A444GL85</accession>
<evidence type="ECO:0000313" key="1">
    <source>
        <dbReference type="EMBL" id="RWW91764.1"/>
    </source>
</evidence>
<dbReference type="PANTHER" id="PTHR47406:SF2">
    <property type="entry name" value="ALPHA GLUCURONIDASE N-TERMINAL DOMAIN-CONTAINING PROTEIN"/>
    <property type="match status" value="1"/>
</dbReference>
<dbReference type="InterPro" id="IPR032287">
    <property type="entry name" value="DUF4838"/>
</dbReference>
<name>A0A444GL85_9FLAO</name>
<dbReference type="PANTHER" id="PTHR47406">
    <property type="entry name" value="COAGULATION FACTOR 5/8 TYPE, C-TERMINAL"/>
    <property type="match status" value="1"/>
</dbReference>